<evidence type="ECO:0000313" key="1">
    <source>
        <dbReference type="EMBL" id="KAE8269785.1"/>
    </source>
</evidence>
<accession>A0A8X7ND28</accession>
<evidence type="ECO:0000313" key="2">
    <source>
        <dbReference type="Proteomes" id="UP000078113"/>
    </source>
</evidence>
<gene>
    <name evidence="1" type="ORF">A4X09_0g2560</name>
</gene>
<comment type="caution">
    <text evidence="1">The sequence shown here is derived from an EMBL/GenBank/DDBJ whole genome shotgun (WGS) entry which is preliminary data.</text>
</comment>
<dbReference type="EMBL" id="LWDG02000078">
    <property type="protein sequence ID" value="KAE8269785.1"/>
    <property type="molecule type" value="Genomic_DNA"/>
</dbReference>
<protein>
    <submittedName>
        <fullName evidence="1">Uncharacterized protein</fullName>
    </submittedName>
</protein>
<organism evidence="1 2">
    <name type="scientific">Tilletia walkeri</name>
    <dbReference type="NCBI Taxonomy" id="117179"/>
    <lineage>
        <taxon>Eukaryota</taxon>
        <taxon>Fungi</taxon>
        <taxon>Dikarya</taxon>
        <taxon>Basidiomycota</taxon>
        <taxon>Ustilaginomycotina</taxon>
        <taxon>Exobasidiomycetes</taxon>
        <taxon>Tilletiales</taxon>
        <taxon>Tilletiaceae</taxon>
        <taxon>Tilletia</taxon>
    </lineage>
</organism>
<dbReference type="Proteomes" id="UP000078113">
    <property type="component" value="Unassembled WGS sequence"/>
</dbReference>
<dbReference type="AlphaFoldDB" id="A0A8X7ND28"/>
<reference evidence="1" key="1">
    <citation type="submission" date="2016-04" db="EMBL/GenBank/DDBJ databases">
        <authorList>
            <person name="Nguyen H.D."/>
            <person name="Samba Siva P."/>
            <person name="Cullis J."/>
            <person name="Levesque C.A."/>
            <person name="Hambleton S."/>
        </authorList>
    </citation>
    <scope>NUCLEOTIDE SEQUENCE</scope>
    <source>
        <strain evidence="1">DAOMC 236422</strain>
    </source>
</reference>
<proteinExistence type="predicted"/>
<reference evidence="1" key="2">
    <citation type="journal article" date="2019" name="IMA Fungus">
        <title>Genome sequencing and comparison of five Tilletia species to identify candidate genes for the detection of regulated species infecting wheat.</title>
        <authorList>
            <person name="Nguyen H.D.T."/>
            <person name="Sultana T."/>
            <person name="Kesanakurti P."/>
            <person name="Hambleton S."/>
        </authorList>
    </citation>
    <scope>NUCLEOTIDE SEQUENCE</scope>
    <source>
        <strain evidence="1">DAOMC 236422</strain>
    </source>
</reference>
<keyword evidence="2" id="KW-1185">Reference proteome</keyword>
<name>A0A8X7ND28_9BASI</name>
<sequence length="193" mass="21267">MVTRAQKIQDAEEAAALCLLDESDTEDDEELPQSLLLIAGVMVAESYGSRYLAARALVPKSRDWVESIFPDMDAARFRTWVRMDRTSFAFIHDLICKSPVFGSTRRSPQVPVAEQLAIALHKFGTHGTGMRQRSEDGSRILRAVGGKVEHGVSPGVAFPELRDYPGTHSGGARSAECVFQNLLRGMQDSRSTE</sequence>